<evidence type="ECO:0000313" key="7">
    <source>
        <dbReference type="Proteomes" id="UP000465622"/>
    </source>
</evidence>
<dbReference type="GO" id="GO:0017168">
    <property type="term" value="F:5-oxoprolinase (ATP-hydrolyzing) activity"/>
    <property type="evidence" value="ECO:0007669"/>
    <property type="project" value="UniProtKB-EC"/>
</dbReference>
<dbReference type="Proteomes" id="UP000465622">
    <property type="component" value="Chromosome"/>
</dbReference>
<feature type="domain" description="Carboxyltransferase" evidence="4">
    <location>
        <begin position="9"/>
        <end position="199"/>
    </location>
</feature>
<proteinExistence type="predicted"/>
<name>A0AAI8U2N5_MYCME</name>
<evidence type="ECO:0000313" key="8">
    <source>
        <dbReference type="Proteomes" id="UP001241092"/>
    </source>
</evidence>
<evidence type="ECO:0000256" key="3">
    <source>
        <dbReference type="ARBA" id="ARBA00022840"/>
    </source>
</evidence>
<dbReference type="EC" id="3.5.2.9" evidence="6"/>
<keyword evidence="7" id="KW-1185">Reference proteome</keyword>
<evidence type="ECO:0000256" key="2">
    <source>
        <dbReference type="ARBA" id="ARBA00022801"/>
    </source>
</evidence>
<protein>
    <submittedName>
        <fullName evidence="6">5-oxoprolinase subunit B</fullName>
        <ecNumber evidence="6">3.5.2.9</ecNumber>
    </submittedName>
    <submittedName>
        <fullName evidence="5">Allophanate hydrolase</fullName>
    </submittedName>
</protein>
<dbReference type="SUPFAM" id="SSF50891">
    <property type="entry name" value="Cyclophilin-like"/>
    <property type="match status" value="1"/>
</dbReference>
<dbReference type="AlphaFoldDB" id="A0AAI8U2N5"/>
<evidence type="ECO:0000313" key="6">
    <source>
        <dbReference type="EMBL" id="BDY33020.1"/>
    </source>
</evidence>
<dbReference type="Pfam" id="PF02682">
    <property type="entry name" value="CT_C_D"/>
    <property type="match status" value="1"/>
</dbReference>
<sequence>MTLDPAFVPELRPCGEEAWLLDLEDNGAVHRWAAAVHRAGLPGVVEVVPGLTTLLVTLDPAQTSAGALRAALETLRPGLEQATDTEHHVIDVRYDGEDLAEVAGLTGLSVAEVVAAHTGTPWRVAFCGFAPGFSYLVGGDPRLRVPRRDEARIRVPAGAVAIAGAFSSVYPRVSPGGWQLLGHTDAVLWDCAAASPATLRPGATVQFRDVGR</sequence>
<dbReference type="Gene3D" id="3.30.1360.40">
    <property type="match status" value="1"/>
</dbReference>
<gene>
    <name evidence="6" type="primary">pxpB_2</name>
    <name evidence="6" type="ORF">hbim_06992</name>
    <name evidence="5" type="ORF">MMAGJ_76410</name>
</gene>
<keyword evidence="1" id="KW-0547">Nucleotide-binding</keyword>
<keyword evidence="2 6" id="KW-0378">Hydrolase</keyword>
<reference evidence="6" key="3">
    <citation type="submission" date="2023-03" db="EMBL/GenBank/DDBJ databases">
        <title>Draft genome sequence of a Mycolicibacterium mageritense strain H4_3_1 isolated from a hybrid biological-inorganic system reactor.</title>
        <authorList>
            <person name="Feng X."/>
            <person name="Kazama D."/>
            <person name="Sato K."/>
            <person name="Kobayashi H."/>
        </authorList>
    </citation>
    <scope>NUCLEOTIDE SEQUENCE</scope>
    <source>
        <strain evidence="6">H4_3_1</strain>
    </source>
</reference>
<dbReference type="InterPro" id="IPR029000">
    <property type="entry name" value="Cyclophilin-like_dom_sf"/>
</dbReference>
<evidence type="ECO:0000259" key="4">
    <source>
        <dbReference type="SMART" id="SM00796"/>
    </source>
</evidence>
<dbReference type="SMART" id="SM00796">
    <property type="entry name" value="AHS1"/>
    <property type="match status" value="1"/>
</dbReference>
<dbReference type="GO" id="GO:0005524">
    <property type="term" value="F:ATP binding"/>
    <property type="evidence" value="ECO:0007669"/>
    <property type="project" value="UniProtKB-KW"/>
</dbReference>
<keyword evidence="3" id="KW-0067">ATP-binding</keyword>
<evidence type="ECO:0000256" key="1">
    <source>
        <dbReference type="ARBA" id="ARBA00022741"/>
    </source>
</evidence>
<accession>A0AAI8U2N5</accession>
<reference evidence="5" key="2">
    <citation type="submission" date="2020-02" db="EMBL/GenBank/DDBJ databases">
        <authorList>
            <person name="Matsumoto Y."/>
            <person name="Motooka D."/>
            <person name="Nakamura S."/>
        </authorList>
    </citation>
    <scope>NUCLEOTIDE SEQUENCE</scope>
    <source>
        <strain evidence="5">JCM 12375</strain>
    </source>
</reference>
<organism evidence="6 8">
    <name type="scientific">Mycolicibacterium mageritense</name>
    <name type="common">Mycobacterium mageritense</name>
    <dbReference type="NCBI Taxonomy" id="53462"/>
    <lineage>
        <taxon>Bacteria</taxon>
        <taxon>Bacillati</taxon>
        <taxon>Actinomycetota</taxon>
        <taxon>Actinomycetes</taxon>
        <taxon>Mycobacteriales</taxon>
        <taxon>Mycobacteriaceae</taxon>
        <taxon>Mycolicibacterium</taxon>
    </lineage>
</organism>
<dbReference type="InterPro" id="IPR003833">
    <property type="entry name" value="CT_C_D"/>
</dbReference>
<dbReference type="PANTHER" id="PTHR34698:SF2">
    <property type="entry name" value="5-OXOPROLINASE SUBUNIT B"/>
    <property type="match status" value="1"/>
</dbReference>
<dbReference type="EMBL" id="AP022567">
    <property type="protein sequence ID" value="BBX38359.1"/>
    <property type="molecule type" value="Genomic_DNA"/>
</dbReference>
<dbReference type="PANTHER" id="PTHR34698">
    <property type="entry name" value="5-OXOPROLINASE SUBUNIT B"/>
    <property type="match status" value="1"/>
</dbReference>
<dbReference type="Proteomes" id="UP001241092">
    <property type="component" value="Chromosome"/>
</dbReference>
<dbReference type="Gene3D" id="2.40.100.10">
    <property type="entry name" value="Cyclophilin-like"/>
    <property type="match status" value="1"/>
</dbReference>
<dbReference type="EMBL" id="AP027452">
    <property type="protein sequence ID" value="BDY33020.1"/>
    <property type="molecule type" value="Genomic_DNA"/>
</dbReference>
<dbReference type="InterPro" id="IPR010016">
    <property type="entry name" value="PxpB"/>
</dbReference>
<dbReference type="RefSeq" id="WP_051579306.1">
    <property type="nucleotide sequence ID" value="NZ_AP022567.1"/>
</dbReference>
<reference evidence="5 7" key="1">
    <citation type="journal article" date="2019" name="Emerg. Microbes Infect.">
        <title>Comprehensive subspecies identification of 175 nontuberculous mycobacteria species based on 7547 genomic profiles.</title>
        <authorList>
            <person name="Matsumoto Y."/>
            <person name="Kinjo T."/>
            <person name="Motooka D."/>
            <person name="Nabeya D."/>
            <person name="Jung N."/>
            <person name="Uechi K."/>
            <person name="Horii T."/>
            <person name="Iida T."/>
            <person name="Fujita J."/>
            <person name="Nakamura S."/>
        </authorList>
    </citation>
    <scope>NUCLEOTIDE SEQUENCE [LARGE SCALE GENOMIC DNA]</scope>
    <source>
        <strain evidence="5 7">JCM 12375</strain>
    </source>
</reference>
<evidence type="ECO:0000313" key="5">
    <source>
        <dbReference type="EMBL" id="BBX38359.1"/>
    </source>
</evidence>
<dbReference type="SUPFAM" id="SSF160467">
    <property type="entry name" value="PH0987 N-terminal domain-like"/>
    <property type="match status" value="1"/>
</dbReference>